<evidence type="ECO:0000256" key="7">
    <source>
        <dbReference type="ARBA" id="ARBA00023242"/>
    </source>
</evidence>
<evidence type="ECO:0000256" key="3">
    <source>
        <dbReference type="ARBA" id="ARBA00023015"/>
    </source>
</evidence>
<feature type="compositionally biased region" description="Polar residues" evidence="8">
    <location>
        <begin position="229"/>
        <end position="239"/>
    </location>
</feature>
<dbReference type="PANTHER" id="PTHR14057:SF47">
    <property type="entry name" value="HOMEOBOX PROTEIN ONECUT"/>
    <property type="match status" value="1"/>
</dbReference>
<proteinExistence type="inferred from homology"/>
<dbReference type="InterPro" id="IPR051649">
    <property type="entry name" value="CUT_Homeobox"/>
</dbReference>
<evidence type="ECO:0000256" key="6">
    <source>
        <dbReference type="ARBA" id="ARBA00023163"/>
    </source>
</evidence>
<reference evidence="11" key="1">
    <citation type="submission" date="2022-11" db="UniProtKB">
        <authorList>
            <consortium name="WormBaseParasite"/>
        </authorList>
    </citation>
    <scope>IDENTIFICATION</scope>
</reference>
<feature type="compositionally biased region" description="Low complexity" evidence="8">
    <location>
        <begin position="14"/>
        <end position="25"/>
    </location>
</feature>
<accession>A0A915PPN3</accession>
<feature type="region of interest" description="Disordered" evidence="8">
    <location>
        <begin position="226"/>
        <end position="254"/>
    </location>
</feature>
<evidence type="ECO:0000313" key="11">
    <source>
        <dbReference type="WBParaSite" id="sdigi.contig219.g6288.t1"/>
    </source>
</evidence>
<evidence type="ECO:0000313" key="10">
    <source>
        <dbReference type="Proteomes" id="UP000887581"/>
    </source>
</evidence>
<feature type="compositionally biased region" description="Polar residues" evidence="8">
    <location>
        <begin position="152"/>
        <end position="163"/>
    </location>
</feature>
<evidence type="ECO:0000256" key="5">
    <source>
        <dbReference type="ARBA" id="ARBA00023155"/>
    </source>
</evidence>
<keyword evidence="7" id="KW-0539">Nucleus</keyword>
<feature type="domain" description="CUT" evidence="9">
    <location>
        <begin position="246"/>
        <end position="332"/>
    </location>
</feature>
<dbReference type="GO" id="GO:0000978">
    <property type="term" value="F:RNA polymerase II cis-regulatory region sequence-specific DNA binding"/>
    <property type="evidence" value="ECO:0007669"/>
    <property type="project" value="TreeGrafter"/>
</dbReference>
<feature type="compositionally biased region" description="Basic and acidic residues" evidence="8">
    <location>
        <begin position="32"/>
        <end position="43"/>
    </location>
</feature>
<keyword evidence="3" id="KW-0805">Transcription regulation</keyword>
<comment type="subcellular location">
    <subcellularLocation>
        <location evidence="1">Nucleus</location>
    </subcellularLocation>
</comment>
<sequence length="379" mass="41723">MEGLESSGPMTSNSSDPLLSATLPSSSPPEPDSYRNHIHDDSYSSHSRNSPHSQTAGTTTAFNQYTTLTPLQPLPPISTVTNSAVKFNRSTASPAVSEQTSGAPSNSSLFFQQTPTSSMPSSLNFGSFAYNVNIKYVYDMKNEPDAEDGQPADSNNDSGNEYTTPVTLHQQLHQLSEPFSPSQSPYVPSYSGVLEPKQEKLDFISSTSYNTFNSPNDILDTETMETTKRNGSSPLQADTISHAGSPDSGSDMDELNTKDLAQRISAELKRYSIPQAIFAQRVLCRSQGTLSDLLRNPKPWSKLKSGRETFRRMAKWLQEPEFQRMSALRLAGNERKICVWMTYVLGGKDDDDRCMCYTGGPGGKILRIGEDEGRRVTRV</sequence>
<dbReference type="Pfam" id="PF02376">
    <property type="entry name" value="CUT"/>
    <property type="match status" value="1"/>
</dbReference>
<keyword evidence="10" id="KW-1185">Reference proteome</keyword>
<dbReference type="PANTHER" id="PTHR14057">
    <property type="entry name" value="TRANSCRIPTION FACTOR ONECUT"/>
    <property type="match status" value="1"/>
</dbReference>
<feature type="compositionally biased region" description="Low complexity" evidence="8">
    <location>
        <begin position="44"/>
        <end position="53"/>
    </location>
</feature>
<dbReference type="FunFam" id="1.10.260.40:FF:000005">
    <property type="entry name" value="One cut domain family member"/>
    <property type="match status" value="1"/>
</dbReference>
<evidence type="ECO:0000259" key="9">
    <source>
        <dbReference type="PROSITE" id="PS51042"/>
    </source>
</evidence>
<keyword evidence="5" id="KW-0371">Homeobox</keyword>
<comment type="similarity">
    <text evidence="2">Belongs to the CUT homeobox family.</text>
</comment>
<evidence type="ECO:0000256" key="2">
    <source>
        <dbReference type="ARBA" id="ARBA00008190"/>
    </source>
</evidence>
<dbReference type="Gene3D" id="1.10.260.40">
    <property type="entry name" value="lambda repressor-like DNA-binding domains"/>
    <property type="match status" value="1"/>
</dbReference>
<dbReference type="SUPFAM" id="SSF47413">
    <property type="entry name" value="lambda repressor-like DNA-binding domains"/>
    <property type="match status" value="1"/>
</dbReference>
<feature type="region of interest" description="Disordered" evidence="8">
    <location>
        <begin position="142"/>
        <end position="163"/>
    </location>
</feature>
<dbReference type="AlphaFoldDB" id="A0A915PPN3"/>
<name>A0A915PPN3_9BILA</name>
<evidence type="ECO:0000256" key="4">
    <source>
        <dbReference type="ARBA" id="ARBA00023125"/>
    </source>
</evidence>
<dbReference type="GO" id="GO:0005634">
    <property type="term" value="C:nucleus"/>
    <property type="evidence" value="ECO:0007669"/>
    <property type="project" value="UniProtKB-SubCell"/>
</dbReference>
<dbReference type="WBParaSite" id="sdigi.contig219.g6288.t1">
    <property type="protein sequence ID" value="sdigi.contig219.g6288.t1"/>
    <property type="gene ID" value="sdigi.contig219.g6288"/>
</dbReference>
<dbReference type="GO" id="GO:0000981">
    <property type="term" value="F:DNA-binding transcription factor activity, RNA polymerase II-specific"/>
    <property type="evidence" value="ECO:0007669"/>
    <property type="project" value="TreeGrafter"/>
</dbReference>
<feature type="region of interest" description="Disordered" evidence="8">
    <location>
        <begin position="91"/>
        <end position="116"/>
    </location>
</feature>
<dbReference type="InterPro" id="IPR003350">
    <property type="entry name" value="CUT_dom"/>
</dbReference>
<feature type="region of interest" description="Disordered" evidence="8">
    <location>
        <begin position="1"/>
        <end position="62"/>
    </location>
</feature>
<dbReference type="Proteomes" id="UP000887581">
    <property type="component" value="Unplaced"/>
</dbReference>
<dbReference type="InterPro" id="IPR010982">
    <property type="entry name" value="Lambda_DNA-bd_dom_sf"/>
</dbReference>
<evidence type="ECO:0000256" key="1">
    <source>
        <dbReference type="ARBA" id="ARBA00004123"/>
    </source>
</evidence>
<keyword evidence="6" id="KW-0804">Transcription</keyword>
<dbReference type="SMART" id="SM01109">
    <property type="entry name" value="CUT"/>
    <property type="match status" value="1"/>
</dbReference>
<keyword evidence="4" id="KW-0238">DNA-binding</keyword>
<dbReference type="PROSITE" id="PS51042">
    <property type="entry name" value="CUT"/>
    <property type="match status" value="1"/>
</dbReference>
<protein>
    <submittedName>
        <fullName evidence="11">CUT domain-containing protein</fullName>
    </submittedName>
</protein>
<evidence type="ECO:0000256" key="8">
    <source>
        <dbReference type="SAM" id="MobiDB-lite"/>
    </source>
</evidence>
<organism evidence="10 11">
    <name type="scientific">Setaria digitata</name>
    <dbReference type="NCBI Taxonomy" id="48799"/>
    <lineage>
        <taxon>Eukaryota</taxon>
        <taxon>Metazoa</taxon>
        <taxon>Ecdysozoa</taxon>
        <taxon>Nematoda</taxon>
        <taxon>Chromadorea</taxon>
        <taxon>Rhabditida</taxon>
        <taxon>Spirurina</taxon>
        <taxon>Spiruromorpha</taxon>
        <taxon>Filarioidea</taxon>
        <taxon>Setariidae</taxon>
        <taxon>Setaria</taxon>
    </lineage>
</organism>